<evidence type="ECO:0000313" key="4">
    <source>
        <dbReference type="EMBL" id="KOX77232.1"/>
    </source>
</evidence>
<sequence>MTAEAIRVYSEAKVRIDKMPLSEFRKKKLLYVFNTFFESKPSVTIKYSVWIAEYRNSRKFEQWTRSDNQSSTRINENRGWSADNPKAQSIRDTLLKMWDNLRQGADTDQDGQVSRDEWFELWEEYAKNPSNASEWQQDYMSVTFQLFDASGDKSIDENEYCNVCRYHGVAEAEAREAFKKLGVGQEITWDKFTNLWKQYFSSDEPTAAGNFIFGKTSF</sequence>
<dbReference type="InterPro" id="IPR011992">
    <property type="entry name" value="EF-hand-dom_pair"/>
</dbReference>
<feature type="domain" description="EF-hand" evidence="3">
    <location>
        <begin position="135"/>
        <end position="170"/>
    </location>
</feature>
<evidence type="ECO:0000259" key="3">
    <source>
        <dbReference type="PROSITE" id="PS50222"/>
    </source>
</evidence>
<reference evidence="4 5" key="1">
    <citation type="submission" date="2015-07" db="EMBL/GenBank/DDBJ databases">
        <title>The genome of Melipona quadrifasciata.</title>
        <authorList>
            <person name="Pan H."/>
            <person name="Kapheim K."/>
        </authorList>
    </citation>
    <scope>NUCLEOTIDE SEQUENCE [LARGE SCALE GENOMIC DNA]</scope>
    <source>
        <strain evidence="4">0111107301</strain>
        <tissue evidence="4">Whole body</tissue>
    </source>
</reference>
<dbReference type="Proteomes" id="UP000053105">
    <property type="component" value="Unassembled WGS sequence"/>
</dbReference>
<keyword evidence="5" id="KW-1185">Reference proteome</keyword>
<feature type="region of interest" description="Disordered" evidence="2">
    <location>
        <begin position="65"/>
        <end position="84"/>
    </location>
</feature>
<evidence type="ECO:0000256" key="2">
    <source>
        <dbReference type="SAM" id="MobiDB-lite"/>
    </source>
</evidence>
<dbReference type="SUPFAM" id="SSF47473">
    <property type="entry name" value="EF-hand"/>
    <property type="match status" value="1"/>
</dbReference>
<organism evidence="4 5">
    <name type="scientific">Melipona quadrifasciata</name>
    <dbReference type="NCBI Taxonomy" id="166423"/>
    <lineage>
        <taxon>Eukaryota</taxon>
        <taxon>Metazoa</taxon>
        <taxon>Ecdysozoa</taxon>
        <taxon>Arthropoda</taxon>
        <taxon>Hexapoda</taxon>
        <taxon>Insecta</taxon>
        <taxon>Pterygota</taxon>
        <taxon>Neoptera</taxon>
        <taxon>Endopterygota</taxon>
        <taxon>Hymenoptera</taxon>
        <taxon>Apocrita</taxon>
        <taxon>Aculeata</taxon>
        <taxon>Apoidea</taxon>
        <taxon>Anthophila</taxon>
        <taxon>Apidae</taxon>
        <taxon>Melipona</taxon>
    </lineage>
</organism>
<dbReference type="OrthoDB" id="9974725at2759"/>
<dbReference type="STRING" id="166423.A0A0N0U6L9"/>
<dbReference type="EMBL" id="KQ435733">
    <property type="protein sequence ID" value="KOX77232.1"/>
    <property type="molecule type" value="Genomic_DNA"/>
</dbReference>
<dbReference type="PROSITE" id="PS00018">
    <property type="entry name" value="EF_HAND_1"/>
    <property type="match status" value="2"/>
</dbReference>
<evidence type="ECO:0000313" key="5">
    <source>
        <dbReference type="Proteomes" id="UP000053105"/>
    </source>
</evidence>
<dbReference type="InterPro" id="IPR002048">
    <property type="entry name" value="EF_hand_dom"/>
</dbReference>
<dbReference type="InterPro" id="IPR018247">
    <property type="entry name" value="EF_Hand_1_Ca_BS"/>
</dbReference>
<dbReference type="AlphaFoldDB" id="A0A0N0U6L9"/>
<gene>
    <name evidence="4" type="ORF">WN51_10838</name>
</gene>
<dbReference type="PROSITE" id="PS50222">
    <property type="entry name" value="EF_HAND_2"/>
    <property type="match status" value="1"/>
</dbReference>
<dbReference type="GO" id="GO:0005509">
    <property type="term" value="F:calcium ion binding"/>
    <property type="evidence" value="ECO:0007669"/>
    <property type="project" value="InterPro"/>
</dbReference>
<accession>A0A0N0U6L9</accession>
<name>A0A0N0U6L9_9HYME</name>
<proteinExistence type="predicted"/>
<keyword evidence="1" id="KW-0106">Calcium</keyword>
<protein>
    <submittedName>
        <fullName evidence="4">Calexcitin-2</fullName>
    </submittedName>
</protein>
<evidence type="ECO:0000256" key="1">
    <source>
        <dbReference type="ARBA" id="ARBA00022837"/>
    </source>
</evidence>
<feature type="compositionally biased region" description="Polar residues" evidence="2">
    <location>
        <begin position="65"/>
        <end position="74"/>
    </location>
</feature>
<dbReference type="Gene3D" id="1.10.238.10">
    <property type="entry name" value="EF-hand"/>
    <property type="match status" value="1"/>
</dbReference>